<keyword evidence="3 4" id="KW-0687">Ribonucleoprotein</keyword>
<evidence type="ECO:0000256" key="1">
    <source>
        <dbReference type="ARBA" id="ARBA00009680"/>
    </source>
</evidence>
<dbReference type="InterPro" id="IPR018098">
    <property type="entry name" value="Ribosomal_eS24_CS"/>
</dbReference>
<sequence>MEIEIIDEEENPMLHRTDVRFTMTHDEATPSRLSVRDSLAAKLDKNSDEVVVHELDTKFGMRKTAGYAKVYESPEFARDVEQEYMLERNKITAEDGDAEAEEA</sequence>
<dbReference type="InterPro" id="IPR012678">
    <property type="entry name" value="Ribosomal_uL23/eL15/eS24_sf"/>
</dbReference>
<dbReference type="GO" id="GO:1990904">
    <property type="term" value="C:ribonucleoprotein complex"/>
    <property type="evidence" value="ECO:0007669"/>
    <property type="project" value="UniProtKB-KW"/>
</dbReference>
<dbReference type="PROSITE" id="PS00529">
    <property type="entry name" value="RIBOSOMAL_S24E"/>
    <property type="match status" value="1"/>
</dbReference>
<dbReference type="Gene3D" id="3.30.70.330">
    <property type="match status" value="1"/>
</dbReference>
<dbReference type="PANTHER" id="PTHR10496">
    <property type="entry name" value="40S RIBOSOMAL PROTEIN S24"/>
    <property type="match status" value="1"/>
</dbReference>
<dbReference type="GO" id="GO:0005840">
    <property type="term" value="C:ribosome"/>
    <property type="evidence" value="ECO:0007669"/>
    <property type="project" value="UniProtKB-KW"/>
</dbReference>
<reference evidence="6 7" key="1">
    <citation type="submission" date="2015-12" db="EMBL/GenBank/DDBJ databases">
        <title>Haloprofundus marisrubri gen. nov., sp. nov., an extremely halophilic archaeon isolated from the Discovery deep brine-seawater interface in the Red Sea.</title>
        <authorList>
            <person name="Zhang G."/>
            <person name="Stingl U."/>
            <person name="Rashid M."/>
        </authorList>
    </citation>
    <scope>NUCLEOTIDE SEQUENCE [LARGE SCALE GENOMIC DNA]</scope>
    <source>
        <strain evidence="6 7">SB9</strain>
    </source>
</reference>
<dbReference type="InterPro" id="IPR001976">
    <property type="entry name" value="Ribosomal_eS24"/>
</dbReference>
<accession>A0A0W1R6Q0</accession>
<evidence type="ECO:0000256" key="4">
    <source>
        <dbReference type="HAMAP-Rule" id="MF_00545"/>
    </source>
</evidence>
<dbReference type="Pfam" id="PF01282">
    <property type="entry name" value="Ribosomal_S24e"/>
    <property type="match status" value="1"/>
</dbReference>
<comment type="caution">
    <text evidence="6">The sequence shown here is derived from an EMBL/GenBank/DDBJ whole genome shotgun (WGS) entry which is preliminary data.</text>
</comment>
<comment type="similarity">
    <text evidence="1 4 5">Belongs to the eukaryotic ribosomal protein eS24 family.</text>
</comment>
<dbReference type="SUPFAM" id="SSF54189">
    <property type="entry name" value="Ribosomal proteins S24e, L23 and L15e"/>
    <property type="match status" value="1"/>
</dbReference>
<dbReference type="GO" id="GO:0003735">
    <property type="term" value="F:structural constituent of ribosome"/>
    <property type="evidence" value="ECO:0007669"/>
    <property type="project" value="InterPro"/>
</dbReference>
<dbReference type="AlphaFoldDB" id="A0A0W1R6Q0"/>
<evidence type="ECO:0000256" key="5">
    <source>
        <dbReference type="RuleBase" id="RU004381"/>
    </source>
</evidence>
<dbReference type="GO" id="GO:0006412">
    <property type="term" value="P:translation"/>
    <property type="evidence" value="ECO:0007669"/>
    <property type="project" value="UniProtKB-UniRule"/>
</dbReference>
<protein>
    <recommendedName>
        <fullName evidence="4">Small ribosomal subunit protein eS24</fullName>
    </recommendedName>
</protein>
<evidence type="ECO:0000256" key="3">
    <source>
        <dbReference type="ARBA" id="ARBA00023274"/>
    </source>
</evidence>
<dbReference type="InterPro" id="IPR012677">
    <property type="entry name" value="Nucleotide-bd_a/b_plait_sf"/>
</dbReference>
<dbReference type="OrthoDB" id="27533at2157"/>
<name>A0A0W1R6Q0_9EURY</name>
<dbReference type="Proteomes" id="UP000054387">
    <property type="component" value="Unassembled WGS sequence"/>
</dbReference>
<dbReference type="EMBL" id="LOPU01000029">
    <property type="protein sequence ID" value="KTG08864.1"/>
    <property type="molecule type" value="Genomic_DNA"/>
</dbReference>
<dbReference type="RefSeq" id="WP_058582017.1">
    <property type="nucleotide sequence ID" value="NZ_LOPU01000029.1"/>
</dbReference>
<evidence type="ECO:0000256" key="2">
    <source>
        <dbReference type="ARBA" id="ARBA00022980"/>
    </source>
</evidence>
<organism evidence="6 7">
    <name type="scientific">Haloprofundus marisrubri</name>
    <dbReference type="NCBI Taxonomy" id="1514971"/>
    <lineage>
        <taxon>Archaea</taxon>
        <taxon>Methanobacteriati</taxon>
        <taxon>Methanobacteriota</taxon>
        <taxon>Stenosarchaea group</taxon>
        <taxon>Halobacteria</taxon>
        <taxon>Halobacteriales</taxon>
        <taxon>Haloferacaceae</taxon>
        <taxon>Haloprofundus</taxon>
    </lineage>
</organism>
<dbReference type="STRING" id="1514971.AUR64_13700"/>
<keyword evidence="2 4" id="KW-0689">Ribosomal protein</keyword>
<proteinExistence type="inferred from homology"/>
<dbReference type="HAMAP" id="MF_00545">
    <property type="entry name" value="Ribosomal_eS24"/>
    <property type="match status" value="1"/>
</dbReference>
<gene>
    <name evidence="4 6" type="primary">rps24e</name>
    <name evidence="6" type="ORF">AUR64_13700</name>
</gene>
<keyword evidence="7" id="KW-1185">Reference proteome</keyword>
<evidence type="ECO:0000313" key="7">
    <source>
        <dbReference type="Proteomes" id="UP000054387"/>
    </source>
</evidence>
<evidence type="ECO:0000313" key="6">
    <source>
        <dbReference type="EMBL" id="KTG08864.1"/>
    </source>
</evidence>